<feature type="transmembrane region" description="Helical" evidence="8">
    <location>
        <begin position="293"/>
        <end position="311"/>
    </location>
</feature>
<evidence type="ECO:0000313" key="10">
    <source>
        <dbReference type="EMBL" id="UWZ85010.1"/>
    </source>
</evidence>
<name>A0A9J7BTD6_9BACT</name>
<organism evidence="10 11">
    <name type="scientific">Occallatibacter riparius</name>
    <dbReference type="NCBI Taxonomy" id="1002689"/>
    <lineage>
        <taxon>Bacteria</taxon>
        <taxon>Pseudomonadati</taxon>
        <taxon>Acidobacteriota</taxon>
        <taxon>Terriglobia</taxon>
        <taxon>Terriglobales</taxon>
        <taxon>Acidobacteriaceae</taxon>
        <taxon>Occallatibacter</taxon>
    </lineage>
</organism>
<comment type="subcellular location">
    <subcellularLocation>
        <location evidence="1">Cell membrane</location>
        <topology evidence="1">Multi-pass membrane protein</topology>
    </subcellularLocation>
</comment>
<evidence type="ECO:0000259" key="9">
    <source>
        <dbReference type="PROSITE" id="PS51012"/>
    </source>
</evidence>
<dbReference type="PANTHER" id="PTHR30294">
    <property type="entry name" value="MEMBRANE COMPONENT OF ABC TRANSPORTER YHHJ-RELATED"/>
    <property type="match status" value="1"/>
</dbReference>
<evidence type="ECO:0000256" key="8">
    <source>
        <dbReference type="SAM" id="Phobius"/>
    </source>
</evidence>
<feature type="transmembrane region" description="Helical" evidence="8">
    <location>
        <begin position="317"/>
        <end position="339"/>
    </location>
</feature>
<feature type="transmembrane region" description="Helical" evidence="8">
    <location>
        <begin position="28"/>
        <end position="48"/>
    </location>
</feature>
<sequence>MKASFSNMFRGLIPICRKEALHIVRDRGTLFFALLIPMLQLFLFGFAIDTNIRQIATVILDESQTQESRQLIQRFAASDVFAIKGSVASKDALYETIRGGRARVGVRIPYDYARQLQNGGTASVLVLVDGSDSTLAAQAVSTSTGVAMEQSLARVLPTGALPIEVRPSVLYNPATRSANFFVPGLIGILLQVMTILLIALSLVRERERGTLEQLTMTPVAPLGLMVGKMIPYGVMAFGELCAILIVMRIIFLVPINGNVLTLLILSLPFLLTVLGLGLVISTKARTQAEAFQLAMGTILPSVFLSGYIFLIENMPPFFRAISAIIPTTYYIRILRGIILRGAGIGDLWRDGAVLTLMGCAAILIAARQFVRHNQG</sequence>
<dbReference type="Gene3D" id="3.40.1710.10">
    <property type="entry name" value="abc type-2 transporter like domain"/>
    <property type="match status" value="1"/>
</dbReference>
<feature type="transmembrane region" description="Helical" evidence="8">
    <location>
        <begin position="232"/>
        <end position="253"/>
    </location>
</feature>
<keyword evidence="7 8" id="KW-0472">Membrane</keyword>
<dbReference type="RefSeq" id="WP_260794516.1">
    <property type="nucleotide sequence ID" value="NZ_CP093313.1"/>
</dbReference>
<keyword evidence="11" id="KW-1185">Reference proteome</keyword>
<feature type="domain" description="ABC transmembrane type-2" evidence="9">
    <location>
        <begin position="146"/>
        <end position="372"/>
    </location>
</feature>
<keyword evidence="3" id="KW-0813">Transport</keyword>
<dbReference type="PANTHER" id="PTHR30294:SF29">
    <property type="entry name" value="MULTIDRUG ABC TRANSPORTER PERMEASE YBHS-RELATED"/>
    <property type="match status" value="1"/>
</dbReference>
<evidence type="ECO:0000256" key="3">
    <source>
        <dbReference type="ARBA" id="ARBA00022448"/>
    </source>
</evidence>
<feature type="transmembrane region" description="Helical" evidence="8">
    <location>
        <begin position="351"/>
        <end position="370"/>
    </location>
</feature>
<evidence type="ECO:0000256" key="7">
    <source>
        <dbReference type="ARBA" id="ARBA00023136"/>
    </source>
</evidence>
<evidence type="ECO:0000313" key="11">
    <source>
        <dbReference type="Proteomes" id="UP001059380"/>
    </source>
</evidence>
<comment type="similarity">
    <text evidence="2">Belongs to the ABC-2 integral membrane protein family.</text>
</comment>
<gene>
    <name evidence="10" type="ORF">MOP44_03480</name>
</gene>
<dbReference type="Pfam" id="PF12698">
    <property type="entry name" value="ABC2_membrane_3"/>
    <property type="match status" value="1"/>
</dbReference>
<feature type="transmembrane region" description="Helical" evidence="8">
    <location>
        <begin position="259"/>
        <end position="281"/>
    </location>
</feature>
<dbReference type="InterPro" id="IPR013525">
    <property type="entry name" value="ABC2_TM"/>
</dbReference>
<dbReference type="Proteomes" id="UP001059380">
    <property type="component" value="Chromosome"/>
</dbReference>
<dbReference type="InterPro" id="IPR051449">
    <property type="entry name" value="ABC-2_transporter_component"/>
</dbReference>
<keyword evidence="5 8" id="KW-0812">Transmembrane</keyword>
<feature type="transmembrane region" description="Helical" evidence="8">
    <location>
        <begin position="180"/>
        <end position="203"/>
    </location>
</feature>
<dbReference type="AlphaFoldDB" id="A0A9J7BTD6"/>
<dbReference type="KEGG" id="orp:MOP44_03480"/>
<evidence type="ECO:0000256" key="5">
    <source>
        <dbReference type="ARBA" id="ARBA00022692"/>
    </source>
</evidence>
<dbReference type="InterPro" id="IPR047817">
    <property type="entry name" value="ABC2_TM_bact-type"/>
</dbReference>
<dbReference type="GO" id="GO:0005886">
    <property type="term" value="C:plasma membrane"/>
    <property type="evidence" value="ECO:0007669"/>
    <property type="project" value="UniProtKB-SubCell"/>
</dbReference>
<proteinExistence type="inferred from homology"/>
<evidence type="ECO:0000256" key="1">
    <source>
        <dbReference type="ARBA" id="ARBA00004651"/>
    </source>
</evidence>
<keyword evidence="6 8" id="KW-1133">Transmembrane helix</keyword>
<keyword evidence="4" id="KW-1003">Cell membrane</keyword>
<evidence type="ECO:0000256" key="6">
    <source>
        <dbReference type="ARBA" id="ARBA00022989"/>
    </source>
</evidence>
<dbReference type="GO" id="GO:0140359">
    <property type="term" value="F:ABC-type transporter activity"/>
    <property type="evidence" value="ECO:0007669"/>
    <property type="project" value="InterPro"/>
</dbReference>
<accession>A0A9J7BTD6</accession>
<evidence type="ECO:0000256" key="4">
    <source>
        <dbReference type="ARBA" id="ARBA00022475"/>
    </source>
</evidence>
<evidence type="ECO:0000256" key="2">
    <source>
        <dbReference type="ARBA" id="ARBA00007783"/>
    </source>
</evidence>
<reference evidence="10" key="1">
    <citation type="submission" date="2021-04" db="EMBL/GenBank/DDBJ databases">
        <title>Phylogenetic analysis of Acidobacteriaceae.</title>
        <authorList>
            <person name="Qiu L."/>
            <person name="Zhang Q."/>
        </authorList>
    </citation>
    <scope>NUCLEOTIDE SEQUENCE</scope>
    <source>
        <strain evidence="10">DSM 25168</strain>
    </source>
</reference>
<dbReference type="EMBL" id="CP093313">
    <property type="protein sequence ID" value="UWZ85010.1"/>
    <property type="molecule type" value="Genomic_DNA"/>
</dbReference>
<dbReference type="PROSITE" id="PS51012">
    <property type="entry name" value="ABC_TM2"/>
    <property type="match status" value="1"/>
</dbReference>
<protein>
    <submittedName>
        <fullName evidence="10">ABC transporter permease</fullName>
    </submittedName>
</protein>